<organism evidence="5 6">
    <name type="scientific">Stigmatella aurantiaca (strain DW4/3-1)</name>
    <dbReference type="NCBI Taxonomy" id="378806"/>
    <lineage>
        <taxon>Bacteria</taxon>
        <taxon>Pseudomonadati</taxon>
        <taxon>Myxococcota</taxon>
        <taxon>Myxococcia</taxon>
        <taxon>Myxococcales</taxon>
        <taxon>Cystobacterineae</taxon>
        <taxon>Archangiaceae</taxon>
        <taxon>Stigmatella</taxon>
    </lineage>
</organism>
<gene>
    <name evidence="5" type="ordered locus">STAUR_3149</name>
</gene>
<accession>E3FVB5</accession>
<name>E3FVB5_STIAD</name>
<feature type="domain" description="PEGA" evidence="4">
    <location>
        <begin position="227"/>
        <end position="291"/>
    </location>
</feature>
<keyword evidence="2" id="KW-0812">Transmembrane</keyword>
<feature type="region of interest" description="Disordered" evidence="1">
    <location>
        <begin position="18"/>
        <end position="70"/>
    </location>
</feature>
<dbReference type="AlphaFoldDB" id="E3FVB5"/>
<evidence type="ECO:0000313" key="5">
    <source>
        <dbReference type="EMBL" id="ADO70941.1"/>
    </source>
</evidence>
<protein>
    <submittedName>
        <fullName evidence="5">Conserved uncharacterized protein</fullName>
    </submittedName>
</protein>
<sequence length="451" mass="47406">MPLARVLLVLALALGVQAEAQSSRRTKAKKPAASKGVTAPKPPAEPPPPEPPPPEPVPEATVTPLPAGPRTAVFAAPRQGASPKAVEALQEELSRLLAAKPDVALVELDTVFPRPAPASFQEADALFEEGKSLYDNLDPEAASGKFLEAVEAYQKYPAELKPAKLAKTFIFLGAAQLLNGEPETAKRSFLRAISTYPAIQPDSDLFGADVQTAFTDMQQEFSRQPPGTLLVDSTPRGARVTVDGKEVGVTPLPELKLHAGRHPVVISRPGYQPVIEYPQLSASKAVELKPQLVLRPEMAAVLDAVARASSEQGFDAATLPPEVATLGERLGARYVVLAAVSEKKGRVGAEVQVWDVQTKGRLRGVRLDARSRKPSDSVEGAVDRIHGFLVGGPLTASPAGTPSASALIKKPWFWAAVVGGAAVVTGGILYATQADKGRPGGVISGFPGLGF</sequence>
<dbReference type="eggNOG" id="COG0457">
    <property type="taxonomic scope" value="Bacteria"/>
</dbReference>
<evidence type="ECO:0000313" key="6">
    <source>
        <dbReference type="Proteomes" id="UP000001351"/>
    </source>
</evidence>
<dbReference type="HOGENOM" id="CLU_533930_0_0_7"/>
<evidence type="ECO:0000259" key="4">
    <source>
        <dbReference type="Pfam" id="PF08308"/>
    </source>
</evidence>
<keyword evidence="2" id="KW-1133">Transmembrane helix</keyword>
<dbReference type="SUPFAM" id="SSF48452">
    <property type="entry name" value="TPR-like"/>
    <property type="match status" value="1"/>
</dbReference>
<proteinExistence type="predicted"/>
<dbReference type="InterPro" id="IPR011990">
    <property type="entry name" value="TPR-like_helical_dom_sf"/>
</dbReference>
<keyword evidence="6" id="KW-1185">Reference proteome</keyword>
<dbReference type="InterPro" id="IPR013229">
    <property type="entry name" value="PEGA"/>
</dbReference>
<dbReference type="Proteomes" id="UP000001351">
    <property type="component" value="Chromosome"/>
</dbReference>
<evidence type="ECO:0000256" key="3">
    <source>
        <dbReference type="SAM" id="SignalP"/>
    </source>
</evidence>
<dbReference type="Pfam" id="PF08308">
    <property type="entry name" value="PEGA"/>
    <property type="match status" value="1"/>
</dbReference>
<keyword evidence="3" id="KW-0732">Signal</keyword>
<feature type="signal peptide" evidence="3">
    <location>
        <begin position="1"/>
        <end position="18"/>
    </location>
</feature>
<reference evidence="5 6" key="1">
    <citation type="journal article" date="2011" name="Mol. Biol. Evol.">
        <title>Comparative genomic analysis of fruiting body formation in Myxococcales.</title>
        <authorList>
            <person name="Huntley S."/>
            <person name="Hamann N."/>
            <person name="Wegener-Feldbrugge S."/>
            <person name="Treuner-Lange A."/>
            <person name="Kube M."/>
            <person name="Reinhardt R."/>
            <person name="Klages S."/>
            <person name="Muller R."/>
            <person name="Ronning C.M."/>
            <person name="Nierman W.C."/>
            <person name="Sogaard-Andersen L."/>
        </authorList>
    </citation>
    <scope>NUCLEOTIDE SEQUENCE [LARGE SCALE GENOMIC DNA]</scope>
    <source>
        <strain evidence="5 6">DW4/3-1</strain>
    </source>
</reference>
<feature type="transmembrane region" description="Helical" evidence="2">
    <location>
        <begin position="412"/>
        <end position="431"/>
    </location>
</feature>
<feature type="compositionally biased region" description="Pro residues" evidence="1">
    <location>
        <begin position="40"/>
        <end position="57"/>
    </location>
</feature>
<evidence type="ECO:0000256" key="2">
    <source>
        <dbReference type="SAM" id="Phobius"/>
    </source>
</evidence>
<dbReference type="RefSeq" id="WP_013375604.1">
    <property type="nucleotide sequence ID" value="NC_014623.1"/>
</dbReference>
<keyword evidence="2" id="KW-0472">Membrane</keyword>
<feature type="chain" id="PRO_5003169983" evidence="3">
    <location>
        <begin position="19"/>
        <end position="451"/>
    </location>
</feature>
<dbReference type="STRING" id="378806.STAUR_3149"/>
<dbReference type="OrthoDB" id="5379864at2"/>
<dbReference type="EMBL" id="CP002271">
    <property type="protein sequence ID" value="ADO70941.1"/>
    <property type="molecule type" value="Genomic_DNA"/>
</dbReference>
<dbReference type="KEGG" id="sur:STAUR_3149"/>
<evidence type="ECO:0000256" key="1">
    <source>
        <dbReference type="SAM" id="MobiDB-lite"/>
    </source>
</evidence>